<dbReference type="Proteomes" id="UP000076858">
    <property type="component" value="Unassembled WGS sequence"/>
</dbReference>
<protein>
    <submittedName>
        <fullName evidence="1">Uncharacterized protein</fullName>
    </submittedName>
</protein>
<sequence length="87" mass="9697">MENAIAVSLFKEGNSPSRNVESQETKCMAAFLATEEGSAILYEAVKKFMSTSDGIMIVENAIVAAVGRRDWKNNNRSVLESRRRRSK</sequence>
<name>A0A0N8DBZ0_9CRUS</name>
<dbReference type="OrthoDB" id="6348558at2759"/>
<comment type="caution">
    <text evidence="1">The sequence shown here is derived from an EMBL/GenBank/DDBJ whole genome shotgun (WGS) entry which is preliminary data.</text>
</comment>
<organism evidence="1 2">
    <name type="scientific">Daphnia magna</name>
    <dbReference type="NCBI Taxonomy" id="35525"/>
    <lineage>
        <taxon>Eukaryota</taxon>
        <taxon>Metazoa</taxon>
        <taxon>Ecdysozoa</taxon>
        <taxon>Arthropoda</taxon>
        <taxon>Crustacea</taxon>
        <taxon>Branchiopoda</taxon>
        <taxon>Diplostraca</taxon>
        <taxon>Cladocera</taxon>
        <taxon>Anomopoda</taxon>
        <taxon>Daphniidae</taxon>
        <taxon>Daphnia</taxon>
    </lineage>
</organism>
<proteinExistence type="predicted"/>
<dbReference type="AlphaFoldDB" id="A0A0N8DBZ0"/>
<dbReference type="EMBL" id="LRGB01000512">
    <property type="protein sequence ID" value="KZS18857.1"/>
    <property type="molecule type" value="Genomic_DNA"/>
</dbReference>
<evidence type="ECO:0000313" key="1">
    <source>
        <dbReference type="EMBL" id="KZS18857.1"/>
    </source>
</evidence>
<evidence type="ECO:0000313" key="2">
    <source>
        <dbReference type="Proteomes" id="UP000076858"/>
    </source>
</evidence>
<accession>A0A0N8DBZ0</accession>
<gene>
    <name evidence="1" type="ORF">APZ42_015462</name>
</gene>
<reference evidence="1 2" key="1">
    <citation type="submission" date="2016-03" db="EMBL/GenBank/DDBJ databases">
        <title>EvidentialGene: Evidence-directed Construction of Genes on Genomes.</title>
        <authorList>
            <person name="Gilbert D.G."/>
            <person name="Choi J.-H."/>
            <person name="Mockaitis K."/>
            <person name="Colbourne J."/>
            <person name="Pfrender M."/>
        </authorList>
    </citation>
    <scope>NUCLEOTIDE SEQUENCE [LARGE SCALE GENOMIC DNA]</scope>
    <source>
        <strain evidence="1 2">Xinb3</strain>
        <tissue evidence="1">Complete organism</tissue>
    </source>
</reference>
<keyword evidence="2" id="KW-1185">Reference proteome</keyword>